<reference evidence="1 2" key="1">
    <citation type="submission" date="2016-10" db="EMBL/GenBank/DDBJ databases">
        <title>The genome of Paramicrosporidium saccamoebae is the missing link in understanding Cryptomycota and Microsporidia evolution.</title>
        <authorList>
            <person name="Quandt C.A."/>
            <person name="Beaudet D."/>
            <person name="Corsaro D."/>
            <person name="Michel R."/>
            <person name="Corradi N."/>
            <person name="James T."/>
        </authorList>
    </citation>
    <scope>NUCLEOTIDE SEQUENCE [LARGE SCALE GENOMIC DNA]</scope>
    <source>
        <strain evidence="1 2">KSL3</strain>
    </source>
</reference>
<dbReference type="AlphaFoldDB" id="A0A2H9TN18"/>
<protein>
    <submittedName>
        <fullName evidence="1">Uncharacterized protein</fullName>
    </submittedName>
</protein>
<accession>A0A2H9TN18</accession>
<sequence>MCLIPMESQAVEMDTVDVIKESLREGYDKILLCAQSKAFAGWKNSGDYHWFYALSMGKGWFKEELWDWAAFDWEANFDAILRADNPSFFQHALDQKLAPTSLNAETLPSQGLLEHQHYAAAARKRG</sequence>
<name>A0A2H9TN18_9FUNG</name>
<evidence type="ECO:0000313" key="1">
    <source>
        <dbReference type="EMBL" id="PJF19143.1"/>
    </source>
</evidence>
<dbReference type="Proteomes" id="UP000240830">
    <property type="component" value="Unassembled WGS sequence"/>
</dbReference>
<evidence type="ECO:0000313" key="2">
    <source>
        <dbReference type="Proteomes" id="UP000240830"/>
    </source>
</evidence>
<keyword evidence="2" id="KW-1185">Reference proteome</keyword>
<comment type="caution">
    <text evidence="1">The sequence shown here is derived from an EMBL/GenBank/DDBJ whole genome shotgun (WGS) entry which is preliminary data.</text>
</comment>
<dbReference type="EMBL" id="MTSL01000076">
    <property type="protein sequence ID" value="PJF19143.1"/>
    <property type="molecule type" value="Genomic_DNA"/>
</dbReference>
<gene>
    <name evidence="1" type="ORF">PSACC_01060</name>
</gene>
<proteinExistence type="predicted"/>
<organism evidence="1 2">
    <name type="scientific">Paramicrosporidium saccamoebae</name>
    <dbReference type="NCBI Taxonomy" id="1246581"/>
    <lineage>
        <taxon>Eukaryota</taxon>
        <taxon>Fungi</taxon>
        <taxon>Fungi incertae sedis</taxon>
        <taxon>Cryptomycota</taxon>
        <taxon>Cryptomycota incertae sedis</taxon>
        <taxon>Paramicrosporidium</taxon>
    </lineage>
</organism>